<dbReference type="RefSeq" id="WP_007900671.1">
    <property type="nucleotide sequence ID" value="NZ_LUKJ01000001.1"/>
</dbReference>
<accession>A0A161XNQ2</accession>
<sequence>MKVVCKINNLNDISAPETVMRLKRYIFMPDGELDLQLGMEYTVYGIEFRDNCPWFYICAEEDDEYPKPYAADVFDIIDERLSSHWKLSFRTQENNKYKSSLIFQEWATNISFYENLIDGDEQAITTFAKYKTLMDSE</sequence>
<proteinExistence type="predicted"/>
<name>A0A161XNQ2_PSEFL</name>
<comment type="caution">
    <text evidence="1">The sequence shown here is derived from an EMBL/GenBank/DDBJ whole genome shotgun (WGS) entry which is preliminary data.</text>
</comment>
<protein>
    <submittedName>
        <fullName evidence="1">Uncharacterized protein</fullName>
    </submittedName>
</protein>
<reference evidence="1 2" key="2">
    <citation type="journal article" date="2018" name="Nature">
        <title>Mutant phenotypes for thousands of bacterial genes of unknown function.</title>
        <authorList>
            <person name="Price M.N."/>
            <person name="Wetmore K.M."/>
            <person name="Waters R.J."/>
            <person name="Callaghan M."/>
            <person name="Ray J."/>
            <person name="Liu H."/>
            <person name="Kuehl J.V."/>
            <person name="Melnyk R.A."/>
            <person name="Lamson J.S."/>
            <person name="Suh Y."/>
            <person name="Carlson H.K."/>
            <person name="Esquivel Z."/>
            <person name="Sadeeshkumar H."/>
            <person name="Chakraborty R."/>
            <person name="Zane G.M."/>
            <person name="Rubin B.E."/>
            <person name="Wall J.D."/>
            <person name="Visel A."/>
            <person name="Bristow J."/>
            <person name="Blow M.J."/>
            <person name="Arkin A.P."/>
            <person name="Deutschbauer A.M."/>
        </authorList>
    </citation>
    <scope>NUCLEOTIDE SEQUENCE [LARGE SCALE GENOMIC DNA]</scope>
    <source>
        <strain evidence="1 2">FW300-N1B4</strain>
    </source>
</reference>
<evidence type="ECO:0000313" key="2">
    <source>
        <dbReference type="Proteomes" id="UP000076489"/>
    </source>
</evidence>
<dbReference type="Proteomes" id="UP000076489">
    <property type="component" value="Unassembled WGS sequence"/>
</dbReference>
<organism evidence="1 2">
    <name type="scientific">Pseudomonas fluorescens</name>
    <dbReference type="NCBI Taxonomy" id="294"/>
    <lineage>
        <taxon>Bacteria</taxon>
        <taxon>Pseudomonadati</taxon>
        <taxon>Pseudomonadota</taxon>
        <taxon>Gammaproteobacteria</taxon>
        <taxon>Pseudomonadales</taxon>
        <taxon>Pseudomonadaceae</taxon>
        <taxon>Pseudomonas</taxon>
    </lineage>
</organism>
<dbReference type="EMBL" id="LUKJ01000001">
    <property type="protein sequence ID" value="KZN21119.1"/>
    <property type="molecule type" value="Genomic_DNA"/>
</dbReference>
<reference evidence="2" key="1">
    <citation type="submission" date="2016-03" db="EMBL/GenBank/DDBJ databases">
        <authorList>
            <person name="Ray J."/>
            <person name="Price M."/>
            <person name="Deutschbauer A."/>
        </authorList>
    </citation>
    <scope>NUCLEOTIDE SEQUENCE [LARGE SCALE GENOMIC DNA]</scope>
    <source>
        <strain evidence="2">FW300-N1B4</strain>
    </source>
</reference>
<evidence type="ECO:0000313" key="1">
    <source>
        <dbReference type="EMBL" id="KZN21119.1"/>
    </source>
</evidence>
<gene>
    <name evidence="1" type="ORF">A1D17_01400</name>
</gene>
<dbReference type="AlphaFoldDB" id="A0A161XNQ2"/>
<dbReference type="OrthoDB" id="6898501at2"/>